<reference evidence="7 8" key="1">
    <citation type="journal article" date="2016" name="Int. J. Syst. Evol. Microbiol.">
        <title>Pyruvatibacter mobilis gen. nov., sp. nov., a marine bacterium from the culture broth of Picochlorum sp. 122.</title>
        <authorList>
            <person name="Wang G."/>
            <person name="Tang M."/>
            <person name="Wu H."/>
            <person name="Dai S."/>
            <person name="Li T."/>
            <person name="Chen C."/>
            <person name="He H."/>
            <person name="Fan J."/>
            <person name="Xiang W."/>
            <person name="Li X."/>
        </authorList>
    </citation>
    <scope>NUCLEOTIDE SEQUENCE [LARGE SCALE GENOMIC DNA]</scope>
    <source>
        <strain evidence="7 8">GYP-11</strain>
    </source>
</reference>
<evidence type="ECO:0000313" key="7">
    <source>
        <dbReference type="EMBL" id="NBG95379.1"/>
    </source>
</evidence>
<dbReference type="GeneID" id="300655157"/>
<accession>A0A845QAH8</accession>
<dbReference type="InterPro" id="IPR029479">
    <property type="entry name" value="Nitroreductase"/>
</dbReference>
<dbReference type="EMBL" id="WXYQ01000005">
    <property type="protein sequence ID" value="NBG95379.1"/>
    <property type="molecule type" value="Genomic_DNA"/>
</dbReference>
<dbReference type="SUPFAM" id="SSF55469">
    <property type="entry name" value="FMN-dependent nitroreductase-like"/>
    <property type="match status" value="1"/>
</dbReference>
<keyword evidence="8" id="KW-1185">Reference proteome</keyword>
<name>A0A845QAH8_9HYPH</name>
<keyword evidence="3" id="KW-0285">Flavoprotein</keyword>
<keyword evidence="5" id="KW-0560">Oxidoreductase</keyword>
<protein>
    <submittedName>
        <fullName evidence="7">Nitroreductase</fullName>
    </submittedName>
</protein>
<comment type="cofactor">
    <cofactor evidence="1">
        <name>FMN</name>
        <dbReference type="ChEBI" id="CHEBI:58210"/>
    </cofactor>
</comment>
<dbReference type="CDD" id="cd02136">
    <property type="entry name" value="PnbA_NfnB-like"/>
    <property type="match status" value="1"/>
</dbReference>
<dbReference type="PANTHER" id="PTHR43673:SF2">
    <property type="entry name" value="NITROREDUCTASE"/>
    <property type="match status" value="1"/>
</dbReference>
<organism evidence="7 8">
    <name type="scientific">Pyruvatibacter mobilis</name>
    <dbReference type="NCBI Taxonomy" id="1712261"/>
    <lineage>
        <taxon>Bacteria</taxon>
        <taxon>Pseudomonadati</taxon>
        <taxon>Pseudomonadota</taxon>
        <taxon>Alphaproteobacteria</taxon>
        <taxon>Hyphomicrobiales</taxon>
        <taxon>Parvibaculaceae</taxon>
        <taxon>Pyruvatibacter</taxon>
    </lineage>
</organism>
<evidence type="ECO:0000259" key="6">
    <source>
        <dbReference type="Pfam" id="PF00881"/>
    </source>
</evidence>
<dbReference type="PANTHER" id="PTHR43673">
    <property type="entry name" value="NAD(P)H NITROREDUCTASE YDGI-RELATED"/>
    <property type="match status" value="1"/>
</dbReference>
<feature type="domain" description="Nitroreductase" evidence="6">
    <location>
        <begin position="8"/>
        <end position="197"/>
    </location>
</feature>
<dbReference type="InterPro" id="IPR000415">
    <property type="entry name" value="Nitroreductase-like"/>
</dbReference>
<dbReference type="AlphaFoldDB" id="A0A845QAH8"/>
<sequence length="223" mass="25238">MKVSEALDSRFSCRAFKDTPVPRDTIIEILETAKRAPSGGNLQPWHVYVVGGEELAGFKKLIASKLPENPMGEGSEYNVYPPKLKEPYRSRRFKVGEDMYASIGVAREDKVGRLTQFARNFEFFGAPVALFFTIDRTMQEGQWADLGMFIQSIMLLAREHGLDTCPQEAWAIWYKTIGEFVNIPEEQMLFCGLGLGYRDPDAPINALRTDRAPLEEFVTFKGI</sequence>
<dbReference type="Pfam" id="PF00881">
    <property type="entry name" value="Nitroreductase"/>
    <property type="match status" value="1"/>
</dbReference>
<dbReference type="RefSeq" id="WP_160587375.1">
    <property type="nucleotide sequence ID" value="NZ_BMHN01000001.1"/>
</dbReference>
<comment type="similarity">
    <text evidence="2">Belongs to the nitroreductase family.</text>
</comment>
<dbReference type="GO" id="GO:0016491">
    <property type="term" value="F:oxidoreductase activity"/>
    <property type="evidence" value="ECO:0007669"/>
    <property type="project" value="UniProtKB-KW"/>
</dbReference>
<evidence type="ECO:0000256" key="2">
    <source>
        <dbReference type="ARBA" id="ARBA00007118"/>
    </source>
</evidence>
<dbReference type="Proteomes" id="UP000470384">
    <property type="component" value="Unassembled WGS sequence"/>
</dbReference>
<evidence type="ECO:0000313" key="8">
    <source>
        <dbReference type="Proteomes" id="UP000470384"/>
    </source>
</evidence>
<evidence type="ECO:0000256" key="5">
    <source>
        <dbReference type="ARBA" id="ARBA00023002"/>
    </source>
</evidence>
<evidence type="ECO:0000256" key="3">
    <source>
        <dbReference type="ARBA" id="ARBA00022630"/>
    </source>
</evidence>
<comment type="caution">
    <text evidence="7">The sequence shown here is derived from an EMBL/GenBank/DDBJ whole genome shotgun (WGS) entry which is preliminary data.</text>
</comment>
<evidence type="ECO:0000256" key="1">
    <source>
        <dbReference type="ARBA" id="ARBA00001917"/>
    </source>
</evidence>
<gene>
    <name evidence="7" type="ORF">GTQ45_06500</name>
</gene>
<evidence type="ECO:0000256" key="4">
    <source>
        <dbReference type="ARBA" id="ARBA00022643"/>
    </source>
</evidence>
<keyword evidence="4" id="KW-0288">FMN</keyword>
<dbReference type="Gene3D" id="3.40.109.10">
    <property type="entry name" value="NADH Oxidase"/>
    <property type="match status" value="1"/>
</dbReference>
<proteinExistence type="inferred from homology"/>
<dbReference type="OrthoDB" id="9802510at2"/>